<feature type="transmembrane region" description="Helical" evidence="5">
    <location>
        <begin position="103"/>
        <end position="127"/>
    </location>
</feature>
<keyword evidence="5" id="KW-0813">Transport</keyword>
<keyword evidence="5" id="KW-1003">Cell membrane</keyword>
<keyword evidence="2 5" id="KW-0812">Transmembrane</keyword>
<dbReference type="InterPro" id="IPR019820">
    <property type="entry name" value="Sec-indep_translocase_CS"/>
</dbReference>
<comment type="caution">
    <text evidence="6">The sequence shown here is derived from an EMBL/GenBank/DDBJ whole genome shotgun (WGS) entry which is preliminary data.</text>
</comment>
<evidence type="ECO:0000256" key="3">
    <source>
        <dbReference type="ARBA" id="ARBA00022989"/>
    </source>
</evidence>
<reference evidence="6 7" key="1">
    <citation type="submission" date="2018-07" db="EMBL/GenBank/DDBJ databases">
        <title>Bacillus sp. YLB-04 draft genome sequence.</title>
        <authorList>
            <person name="Yu L."/>
            <person name="Tang X."/>
        </authorList>
    </citation>
    <scope>NUCLEOTIDE SEQUENCE [LARGE SCALE GENOMIC DNA]</scope>
    <source>
        <strain evidence="6 7">YLB-04</strain>
    </source>
</reference>
<dbReference type="GO" id="GO:0043953">
    <property type="term" value="P:protein transport by the Tat complex"/>
    <property type="evidence" value="ECO:0007669"/>
    <property type="project" value="UniProtKB-UniRule"/>
</dbReference>
<keyword evidence="4 5" id="KW-0472">Membrane</keyword>
<gene>
    <name evidence="5 6" type="primary">tatC</name>
    <name evidence="6" type="ORF">DRW41_10250</name>
</gene>
<dbReference type="Proteomes" id="UP000257144">
    <property type="component" value="Unassembled WGS sequence"/>
</dbReference>
<dbReference type="OrthoDB" id="9777044at2"/>
<dbReference type="RefSeq" id="WP_115451886.1">
    <property type="nucleotide sequence ID" value="NZ_QNQT01000003.1"/>
</dbReference>
<feature type="transmembrane region" description="Helical" evidence="5">
    <location>
        <begin position="211"/>
        <end position="230"/>
    </location>
</feature>
<keyword evidence="7" id="KW-1185">Reference proteome</keyword>
<evidence type="ECO:0000313" key="6">
    <source>
        <dbReference type="EMBL" id="RDU37058.1"/>
    </source>
</evidence>
<comment type="similarity">
    <text evidence="5">Belongs to the TatC family.</text>
</comment>
<feature type="transmembrane region" description="Helical" evidence="5">
    <location>
        <begin position="188"/>
        <end position="205"/>
    </location>
</feature>
<feature type="transmembrane region" description="Helical" evidence="5">
    <location>
        <begin position="61"/>
        <end position="82"/>
    </location>
</feature>
<dbReference type="PRINTS" id="PR01840">
    <property type="entry name" value="TATCFAMILY"/>
</dbReference>
<feature type="transmembrane region" description="Helical" evidence="5">
    <location>
        <begin position="20"/>
        <end position="41"/>
    </location>
</feature>
<accession>A0A3D8GRK0</accession>
<evidence type="ECO:0000256" key="5">
    <source>
        <dbReference type="HAMAP-Rule" id="MF_00902"/>
    </source>
</evidence>
<keyword evidence="3 5" id="KW-1133">Transmembrane helix</keyword>
<name>A0A3D8GRK0_9BACI</name>
<dbReference type="GO" id="GO:0065002">
    <property type="term" value="P:intracellular protein transmembrane transport"/>
    <property type="evidence" value="ECO:0007669"/>
    <property type="project" value="TreeGrafter"/>
</dbReference>
<comment type="subcellular location">
    <subcellularLocation>
        <location evidence="5">Cell membrane</location>
        <topology evidence="5">Multi-pass membrane protein</topology>
    </subcellularLocation>
    <subcellularLocation>
        <location evidence="1">Membrane</location>
        <topology evidence="1">Multi-pass membrane protein</topology>
    </subcellularLocation>
</comment>
<dbReference type="Pfam" id="PF00902">
    <property type="entry name" value="TatC"/>
    <property type="match status" value="1"/>
</dbReference>
<dbReference type="GO" id="GO:0033281">
    <property type="term" value="C:TAT protein transport complex"/>
    <property type="evidence" value="ECO:0007669"/>
    <property type="project" value="UniProtKB-UniRule"/>
</dbReference>
<dbReference type="NCBIfam" id="TIGR00945">
    <property type="entry name" value="tatC"/>
    <property type="match status" value="1"/>
</dbReference>
<dbReference type="PROSITE" id="PS01218">
    <property type="entry name" value="TATC"/>
    <property type="match status" value="1"/>
</dbReference>
<keyword evidence="5" id="KW-0653">Protein transport</keyword>
<evidence type="ECO:0000313" key="7">
    <source>
        <dbReference type="Proteomes" id="UP000257144"/>
    </source>
</evidence>
<evidence type="ECO:0000256" key="1">
    <source>
        <dbReference type="ARBA" id="ARBA00004141"/>
    </source>
</evidence>
<feature type="transmembrane region" description="Helical" evidence="5">
    <location>
        <begin position="147"/>
        <end position="176"/>
    </location>
</feature>
<comment type="function">
    <text evidence="5">Part of the twin-arginine translocation (Tat) system that transports large folded proteins containing a characteristic twin-arginine motif in their signal peptide across membranes.</text>
</comment>
<organism evidence="6 7">
    <name type="scientific">Neobacillus piezotolerans</name>
    <dbReference type="NCBI Taxonomy" id="2259171"/>
    <lineage>
        <taxon>Bacteria</taxon>
        <taxon>Bacillati</taxon>
        <taxon>Bacillota</taxon>
        <taxon>Bacilli</taxon>
        <taxon>Bacillales</taxon>
        <taxon>Bacillaceae</taxon>
        <taxon>Neobacillus</taxon>
    </lineage>
</organism>
<dbReference type="PANTHER" id="PTHR30371:SF4">
    <property type="entry name" value="SEC-INDEPENDENT PROTEIN TRANSLOCASE PROTEIN TATCD"/>
    <property type="match status" value="1"/>
</dbReference>
<dbReference type="EMBL" id="QNQT01000003">
    <property type="protein sequence ID" value="RDU37058.1"/>
    <property type="molecule type" value="Genomic_DNA"/>
</dbReference>
<keyword evidence="5" id="KW-0811">Translocation</keyword>
<protein>
    <recommendedName>
        <fullName evidence="5">Sec-independent protein translocase protein TatC</fullName>
    </recommendedName>
</protein>
<evidence type="ECO:0000256" key="4">
    <source>
        <dbReference type="ARBA" id="ARBA00023136"/>
    </source>
</evidence>
<dbReference type="InterPro" id="IPR002033">
    <property type="entry name" value="TatC"/>
</dbReference>
<dbReference type="AlphaFoldDB" id="A0A3D8GRK0"/>
<evidence type="ECO:0000256" key="2">
    <source>
        <dbReference type="ARBA" id="ARBA00022692"/>
    </source>
</evidence>
<comment type="subunit">
    <text evidence="5">Forms a complex with TatA.</text>
</comment>
<sequence length="246" mass="28032">MQEKDIHLIGHLEELRRRIIIIICGFILFLIVAMIFVSDLYRWLIRDLDGKLAILGPSDILWVYMTLSGVFAIACTIPLAAYQTWKFVAPALKNEEKQVTLRFIPGLFILFILGICFGYFVLFPIVLGFLTSLSAGEFETMFTAEKYFAFMINLTLPFGFIFEMPLVVMFLTRLGILNPARLKKARKVSYFALVVLSILITPPDIVSDFLVIVPLLTLYEISVSLSNLIYKKRIKAETAMQVQLDS</sequence>
<dbReference type="GO" id="GO:0009977">
    <property type="term" value="F:proton motive force dependent protein transmembrane transporter activity"/>
    <property type="evidence" value="ECO:0007669"/>
    <property type="project" value="TreeGrafter"/>
</dbReference>
<dbReference type="PANTHER" id="PTHR30371">
    <property type="entry name" value="SEC-INDEPENDENT PROTEIN TRANSLOCASE PROTEIN TATC"/>
    <property type="match status" value="1"/>
</dbReference>
<dbReference type="HAMAP" id="MF_00902">
    <property type="entry name" value="TatC"/>
    <property type="match status" value="1"/>
</dbReference>
<proteinExistence type="inferred from homology"/>